<dbReference type="PANTHER" id="PTHR42892:SF1">
    <property type="entry name" value="GLUCOSAMINE-6-PHOSPHATE ISOMERASE"/>
    <property type="match status" value="1"/>
</dbReference>
<proteinExistence type="predicted"/>
<gene>
    <name evidence="1" type="ORF">RUMGNA_01232</name>
</gene>
<keyword evidence="1" id="KW-0413">Isomerase</keyword>
<evidence type="ECO:0000313" key="2">
    <source>
        <dbReference type="Proteomes" id="UP000004410"/>
    </source>
</evidence>
<reference evidence="1 2" key="1">
    <citation type="submission" date="2007-04" db="EMBL/GenBank/DDBJ databases">
        <authorList>
            <person name="Fulton L."/>
            <person name="Clifton S."/>
            <person name="Fulton B."/>
            <person name="Xu J."/>
            <person name="Minx P."/>
            <person name="Pepin K.H."/>
            <person name="Johnson M."/>
            <person name="Thiruvilangam P."/>
            <person name="Bhonagiri V."/>
            <person name="Nash W.E."/>
            <person name="Mardis E.R."/>
            <person name="Wilson R.K."/>
        </authorList>
    </citation>
    <scope>NUCLEOTIDE SEQUENCE [LARGE SCALE GENOMIC DNA]</scope>
    <source>
        <strain evidence="1 2">ATCC 29149</strain>
    </source>
</reference>
<dbReference type="GO" id="GO:0016853">
    <property type="term" value="F:isomerase activity"/>
    <property type="evidence" value="ECO:0007669"/>
    <property type="project" value="UniProtKB-KW"/>
</dbReference>
<evidence type="ECO:0000313" key="1">
    <source>
        <dbReference type="EMBL" id="EDN78495.1"/>
    </source>
</evidence>
<dbReference type="Gene3D" id="3.40.50.1360">
    <property type="match status" value="1"/>
</dbReference>
<protein>
    <submittedName>
        <fullName evidence="1">Glucosamine-6-phosphate isomerase/6-phosphogluconolactonase</fullName>
    </submittedName>
</protein>
<dbReference type="InterPro" id="IPR052960">
    <property type="entry name" value="GlcN6P_deaminase-like"/>
</dbReference>
<dbReference type="Proteomes" id="UP000004410">
    <property type="component" value="Unassembled WGS sequence"/>
</dbReference>
<dbReference type="PaxDb" id="411470-RUMGNA_01232"/>
<organism evidence="1 2">
    <name type="scientific">Mediterraneibacter gnavus (strain ATCC 29149 / DSM 114966 / JCM 6515 / VPI C7-9)</name>
    <name type="common">Ruminococcus gnavus</name>
    <dbReference type="NCBI Taxonomy" id="411470"/>
    <lineage>
        <taxon>Bacteria</taxon>
        <taxon>Bacillati</taxon>
        <taxon>Bacillota</taxon>
        <taxon>Clostridia</taxon>
        <taxon>Lachnospirales</taxon>
        <taxon>Lachnospiraceae</taxon>
        <taxon>Mediterraneibacter</taxon>
    </lineage>
</organism>
<reference evidence="1 2" key="2">
    <citation type="submission" date="2007-06" db="EMBL/GenBank/DDBJ databases">
        <title>Draft genome sequence of Ruminococcus gnavus (ATCC 29149).</title>
        <authorList>
            <person name="Sudarsanam P."/>
            <person name="Ley R."/>
            <person name="Guruge J."/>
            <person name="Turnbaugh P.J."/>
            <person name="Mahowald M."/>
            <person name="Liep D."/>
            <person name="Gordon J."/>
        </authorList>
    </citation>
    <scope>NUCLEOTIDE SEQUENCE [LARGE SCALE GENOMIC DNA]</scope>
    <source>
        <strain evidence="1 2">ATCC 29149</strain>
    </source>
</reference>
<comment type="caution">
    <text evidence="1">The sequence shown here is derived from an EMBL/GenBank/DDBJ whole genome shotgun (WGS) entry which is preliminary data.</text>
</comment>
<dbReference type="EMBL" id="AAYG02000010">
    <property type="protein sequence ID" value="EDN78495.1"/>
    <property type="molecule type" value="Genomic_DNA"/>
</dbReference>
<dbReference type="PANTHER" id="PTHR42892">
    <property type="entry name" value="GLUCOSAMINE-6-PHOSPHATE DEAMINASE-LIKE PROTEIN BT_0258-RELATED"/>
    <property type="match status" value="1"/>
</dbReference>
<sequence length="312" mass="35796">MGGIFIHIDFGGQKMKTYRLSKEEIFQWCSIPKEELACKEGLKVKLNVYEDKGALMEKLGNMMADEVIEHNQKEIPTKWVLPAGPTDEYDIFVRRVNEERISLKNLWIFHMDEFLDWEGRPLPVADTYESLEGTMNACFYGRIDEELNVPKEQRIWPRIDNIDYADNLCEELGGVDTVWAGVGATGLVAFNEAPRNYCYRLTVDEYAQGKTRIVELNDDSMVAMAHRSFGCCLDRIPPKAITLGFKVMLSAKRCVYMVGTGPWKQTVCRIILFSEPTLEYPVTLFPKYVPEVILCTTEETIDHPMAHETKGW</sequence>
<dbReference type="AlphaFoldDB" id="A7B106"/>
<accession>A7B106</accession>
<dbReference type="InterPro" id="IPR037171">
    <property type="entry name" value="NagB/RpiA_transferase-like"/>
</dbReference>
<name>A7B106_MEDG7</name>
<dbReference type="eggNOG" id="COG0363">
    <property type="taxonomic scope" value="Bacteria"/>
</dbReference>
<dbReference type="SUPFAM" id="SSF100950">
    <property type="entry name" value="NagB/RpiA/CoA transferase-like"/>
    <property type="match status" value="1"/>
</dbReference>